<gene>
    <name evidence="7" type="ORF">K7G82_18420</name>
</gene>
<dbReference type="RefSeq" id="WP_222991359.1">
    <property type="nucleotide sequence ID" value="NZ_JAINVV010000008.1"/>
</dbReference>
<accession>A0ABS7PSH2</accession>
<feature type="domain" description="Helicase ATP-binding" evidence="5">
    <location>
        <begin position="311"/>
        <end position="483"/>
    </location>
</feature>
<name>A0ABS7PSH2_9SPHN</name>
<evidence type="ECO:0000256" key="2">
    <source>
        <dbReference type="ARBA" id="ARBA00022801"/>
    </source>
</evidence>
<keyword evidence="8" id="KW-1185">Reference proteome</keyword>
<dbReference type="SUPFAM" id="SSF52540">
    <property type="entry name" value="P-loop containing nucleoside triphosphate hydrolases"/>
    <property type="match status" value="1"/>
</dbReference>
<dbReference type="PROSITE" id="PS51192">
    <property type="entry name" value="HELICASE_ATP_BIND_1"/>
    <property type="match status" value="1"/>
</dbReference>
<keyword evidence="1" id="KW-0547">Nucleotide-binding</keyword>
<protein>
    <submittedName>
        <fullName evidence="7">DEAD/DEAH box helicase</fullName>
    </submittedName>
</protein>
<reference evidence="7 8" key="1">
    <citation type="submission" date="2021-08" db="EMBL/GenBank/DDBJ databases">
        <authorList>
            <person name="Tuo L."/>
        </authorList>
    </citation>
    <scope>NUCLEOTIDE SEQUENCE [LARGE SCALE GENOMIC DNA]</scope>
    <source>
        <strain evidence="7 8">JCM 31229</strain>
    </source>
</reference>
<keyword evidence="2" id="KW-0378">Hydrolase</keyword>
<evidence type="ECO:0000259" key="6">
    <source>
        <dbReference type="PROSITE" id="PS51194"/>
    </source>
</evidence>
<evidence type="ECO:0000259" key="5">
    <source>
        <dbReference type="PROSITE" id="PS51192"/>
    </source>
</evidence>
<evidence type="ECO:0000313" key="7">
    <source>
        <dbReference type="EMBL" id="MBY8824285.1"/>
    </source>
</evidence>
<dbReference type="Proteomes" id="UP000706039">
    <property type="component" value="Unassembled WGS sequence"/>
</dbReference>
<dbReference type="InterPro" id="IPR011545">
    <property type="entry name" value="DEAD/DEAH_box_helicase_dom"/>
</dbReference>
<evidence type="ECO:0000313" key="8">
    <source>
        <dbReference type="Proteomes" id="UP000706039"/>
    </source>
</evidence>
<feature type="domain" description="Helicase C-terminal" evidence="6">
    <location>
        <begin position="591"/>
        <end position="787"/>
    </location>
</feature>
<sequence>MFDPVTSALIATSPPLSGLDLEALPKQLTQAFAEIVSARIRMRQAHAAEISEDLRETLIRVRRLAAAHEAFVAILPDRENRAAAAFVAGSAHQACLLARPRGEIARSFVNETSVAEEVSATLLFLVAESHADAAEASKQIQDDAPQSTAVEKALLTSIKMLATGELRAIVQSALPEIIDAEDSMAVAIDALRLELLKGVKHIALRLRNKVDIDPTVGGVQPATAFFERVKALSVSEIDGIFDDGRNVVSLFPGLIHIANLLLAVERDLISSALTRVPTPGGVTEDAWWQIIRRMAENRPYLWRNHREAIDKGYLEQGISSAISFPTGGGKSTLAELKIATALLRGQKVIFLAPTHALVDQTTKALQKTFNTFNFDIIGDVDEEMSFDSLLILPEATVTTPERCLMLMSAQPEAFADLGLVVFDECHLLHPRDDDRSRRSVDAMLAVLNLVRIAPHADLLLLSAMMKNADEIAGWIGEMTGRPCLSLNLAWKPTRQVRGSVVYPAKRISELNEALRTARAANREPKNAPRAVTRGLTAQPFGFFGLLQTWATQERSDYALLPLLPDEHSLSTGRTKGGNWYLTPNGNQTAARIAAAAAAAGLKTLVFVQTVVLAESSTSDFRNLLNVPAIELEEAEKELYRLAAEEMGGEAHCYLDLEANGTFAGGAASHHALLLREERHLHESLFKRPGGVGVLFATSTLAQGMNLPSEVVIIAGDNRFDPDADRMAQLEAHEILNAAGRAGRAGERSNGFVLVVPSKVVEFDDEQNLINAHWLTLQSIFSQSDQCLDIDDPSTVLLDHVHAGASDKGMPAYFVSRLPPADDDGGDTSIRSILGNSFAAFRARKRGDTEWIESRIAAAFAARQAMQSSDGEQWLDRVSGLTGVSTKLLAELAELVDGLPPELDSVAFMILIFEWLAKRPESLLDLVRPENVEAFFGKTYSDLTTDGEKGAFALPVLHSMLLQWMAGAPLNEIEKRYPEGGDPKRCKRARHFVLKLVPDLAFIAGLPALILTARSAKDEDDSPIPSVVATLGRAVREGCDSPASLAARSILGLSVSRVASRAEFEKWLPHLPPGDPHEDFDATRERVRNAQLVAGLDDD</sequence>
<dbReference type="Pfam" id="PF00270">
    <property type="entry name" value="DEAD"/>
    <property type="match status" value="1"/>
</dbReference>
<dbReference type="PROSITE" id="PS51194">
    <property type="entry name" value="HELICASE_CTER"/>
    <property type="match status" value="1"/>
</dbReference>
<keyword evidence="3 7" id="KW-0347">Helicase</keyword>
<dbReference type="SMART" id="SM00490">
    <property type="entry name" value="HELICc"/>
    <property type="match status" value="1"/>
</dbReference>
<evidence type="ECO:0000256" key="4">
    <source>
        <dbReference type="ARBA" id="ARBA00022840"/>
    </source>
</evidence>
<organism evidence="7 8">
    <name type="scientific">Sphingomonas colocasiae</name>
    <dbReference type="NCBI Taxonomy" id="1848973"/>
    <lineage>
        <taxon>Bacteria</taxon>
        <taxon>Pseudomonadati</taxon>
        <taxon>Pseudomonadota</taxon>
        <taxon>Alphaproteobacteria</taxon>
        <taxon>Sphingomonadales</taxon>
        <taxon>Sphingomonadaceae</taxon>
        <taxon>Sphingomonas</taxon>
    </lineage>
</organism>
<proteinExistence type="predicted"/>
<dbReference type="InterPro" id="IPR050474">
    <property type="entry name" value="Hel308_SKI2-like"/>
</dbReference>
<dbReference type="Gene3D" id="3.40.50.300">
    <property type="entry name" value="P-loop containing nucleotide triphosphate hydrolases"/>
    <property type="match status" value="2"/>
</dbReference>
<evidence type="ECO:0000256" key="3">
    <source>
        <dbReference type="ARBA" id="ARBA00022806"/>
    </source>
</evidence>
<dbReference type="SMART" id="SM00487">
    <property type="entry name" value="DEXDc"/>
    <property type="match status" value="1"/>
</dbReference>
<dbReference type="EMBL" id="JAINVV010000008">
    <property type="protein sequence ID" value="MBY8824285.1"/>
    <property type="molecule type" value="Genomic_DNA"/>
</dbReference>
<keyword evidence="4" id="KW-0067">ATP-binding</keyword>
<dbReference type="PANTHER" id="PTHR47961:SF6">
    <property type="entry name" value="DNA-DIRECTED DNA POLYMERASE"/>
    <property type="match status" value="1"/>
</dbReference>
<dbReference type="InterPro" id="IPR014001">
    <property type="entry name" value="Helicase_ATP-bd"/>
</dbReference>
<dbReference type="InterPro" id="IPR027417">
    <property type="entry name" value="P-loop_NTPase"/>
</dbReference>
<dbReference type="PANTHER" id="PTHR47961">
    <property type="entry name" value="DNA POLYMERASE THETA, PUTATIVE (AFU_ORTHOLOGUE AFUA_1G05260)-RELATED"/>
    <property type="match status" value="1"/>
</dbReference>
<evidence type="ECO:0000256" key="1">
    <source>
        <dbReference type="ARBA" id="ARBA00022741"/>
    </source>
</evidence>
<comment type="caution">
    <text evidence="7">The sequence shown here is derived from an EMBL/GenBank/DDBJ whole genome shotgun (WGS) entry which is preliminary data.</text>
</comment>
<dbReference type="InterPro" id="IPR001650">
    <property type="entry name" value="Helicase_C-like"/>
</dbReference>
<dbReference type="GO" id="GO:0004386">
    <property type="term" value="F:helicase activity"/>
    <property type="evidence" value="ECO:0007669"/>
    <property type="project" value="UniProtKB-KW"/>
</dbReference>